<dbReference type="AlphaFoldDB" id="A0A9X8SZ09"/>
<reference evidence="6 7" key="1">
    <citation type="submission" date="2018-06" db="EMBL/GenBank/DDBJ databases">
        <authorList>
            <consortium name="Pathogen Informatics"/>
            <person name="Doyle S."/>
        </authorList>
    </citation>
    <scope>NUCLEOTIDE SEQUENCE [LARGE SCALE GENOMIC DNA]</scope>
    <source>
        <strain evidence="6 7">NCTC6179</strain>
    </source>
</reference>
<dbReference type="InterPro" id="IPR014756">
    <property type="entry name" value="Ig_E-set"/>
</dbReference>
<evidence type="ECO:0000259" key="5">
    <source>
        <dbReference type="SMART" id="SM00642"/>
    </source>
</evidence>
<feature type="region of interest" description="Disordered" evidence="3">
    <location>
        <begin position="45"/>
        <end position="71"/>
    </location>
</feature>
<sequence>MRKASPETKVTKYRTWKAGKQWLFGASLVAASLLVMNTQAFADDSNQVGSEATSTLVASTPGESSTTPEGSKEVTAATNEAIVAPSSHNPVGPQVNADTSKDEETKANLYTTNNTWNDYNKDTEFQTPQPVTIHYEAKNSDDYYAAWIWKDSKENEKGRWEKLIKEGNKHTLKVNAEIGVGAFNYILVKNADISNVRDFGSQNDSKKVTGDMTAPVSVYTPTDIYHNENDGWYSQFANVQTKEFDQRYGYTDKQVDEKGQVTIVGQNGQLGASFDDKGNATFNVWAPTANAVSVNIYQSTDENAPLLKTIELKRGKNYDRNDHTKNTIGLWSVTVKSEELGQGTFANIAYDYKLTIPRAFFIQKTEEWKESDQEKGKWYKVGDQYVNSAGASKEKSDKLSSNASKEDISKFYVGSDQTVTIQDPYSIATVRNGKRSVLVAKSAIGGEVQQTNNVRVSSKTQMSVMEMDVRDFTIDPHSGISDQNKGNFLGVVEEGTKDTRTGQKTGLDYLKYLGVKYVQMMPLYDFQTVPELDQNDPKNNSISTEFSADDQQNWGYDPKNYNVPEGSYSTNPADPVNRIKELKEMVQKLHDAGINVVMDVVYNHLYDGQNNPFEYTVPGYYYAINHDGKMNNDVGVGNAIRSNSEMMRQYIVNSVVHWIKEYGMDGFRFDAMSDLDVTTLNAIREAINKIDGKIVTYGEGWDSMGKYLYKDGDKPTSVSHAKETPEVGHFDSIGRDAIAGSHYDNGNPPGFVNETSEYKDGKVSVLADSLLGGHHRSFQDASQQLNYVEVHDGMTLSDLLKHYNQTDKDNAIIHQNRSELATAMSGLSQGIHFFQHGQEFLREKAGAHNTYNAGDEKNKIDWELTSKNVDVVNFMKSLLTLRTNESLWHLKDYEAEIFKKMKITNAQKGSGIITFELQEDNGDKYLVVFNNNTDSQNKQLILGDTNSTNWYYGRQDNFTEFKNTDGNRGKINETNDFTNAYIVTTNSKNLYNKIGQMNGQKTITMDHLSATVLYIPKAVEVAKLTPKADVTYIDQEGKKLVIPADQGVSYLKVGFNDPNSKFGYEVSGIATTSDQQLGHTKNVLTKTSDGIQTVTKYYIAVDKATGQVVSVAQPTSFINGTPQSTDANIEWKEVTEAAPAELNVSQDSGEATEESPKESERPSEGSTVGNNFEQGESVTQKTTVTVTSQVDFPKSQSTKPEEKLKLTAKSHQKAVKREVKHQEKQLKLERKTAKKMAKKGHAYAWGNKHYFAFDGAVLHLGKNKHWFR</sequence>
<dbReference type="SMART" id="SM00642">
    <property type="entry name" value="Aamy"/>
    <property type="match status" value="1"/>
</dbReference>
<dbReference type="InterPro" id="IPR006047">
    <property type="entry name" value="GH13_cat_dom"/>
</dbReference>
<keyword evidence="6" id="KW-0326">Glycosidase</keyword>
<dbReference type="Gene3D" id="2.60.40.10">
    <property type="entry name" value="Immunoglobulins"/>
    <property type="match status" value="1"/>
</dbReference>
<dbReference type="EMBL" id="LS483361">
    <property type="protein sequence ID" value="SQF66652.1"/>
    <property type="molecule type" value="Genomic_DNA"/>
</dbReference>
<comment type="similarity">
    <text evidence="1">Belongs to the glycosyl hydrolase 13 family.</text>
</comment>
<evidence type="ECO:0000256" key="1">
    <source>
        <dbReference type="ARBA" id="ARBA00008061"/>
    </source>
</evidence>
<dbReference type="GO" id="GO:0005975">
    <property type="term" value="P:carbohydrate metabolic process"/>
    <property type="evidence" value="ECO:0007669"/>
    <property type="project" value="InterPro"/>
</dbReference>
<evidence type="ECO:0000313" key="7">
    <source>
        <dbReference type="Proteomes" id="UP000249571"/>
    </source>
</evidence>
<evidence type="ECO:0000256" key="2">
    <source>
        <dbReference type="ARBA" id="ARBA00022729"/>
    </source>
</evidence>
<dbReference type="Proteomes" id="UP000249571">
    <property type="component" value="Chromosome 1"/>
</dbReference>
<dbReference type="InterPro" id="IPR013783">
    <property type="entry name" value="Ig-like_fold"/>
</dbReference>
<feature type="compositionally biased region" description="Polar residues" evidence="3">
    <location>
        <begin position="1167"/>
        <end position="1176"/>
    </location>
</feature>
<keyword evidence="2 4" id="KW-0732">Signal</keyword>
<feature type="compositionally biased region" description="Polar residues" evidence="3">
    <location>
        <begin position="45"/>
        <end position="69"/>
    </location>
</feature>
<feature type="compositionally biased region" description="Basic and acidic residues" evidence="3">
    <location>
        <begin position="1154"/>
        <end position="1163"/>
    </location>
</feature>
<proteinExistence type="inferred from homology"/>
<feature type="compositionally biased region" description="Low complexity" evidence="3">
    <location>
        <begin position="1177"/>
        <end position="1190"/>
    </location>
</feature>
<dbReference type="SUPFAM" id="SSF81296">
    <property type="entry name" value="E set domains"/>
    <property type="match status" value="1"/>
</dbReference>
<feature type="domain" description="Glycosyl hydrolase family 13 catalytic" evidence="5">
    <location>
        <begin position="473"/>
        <end position="882"/>
    </location>
</feature>
<dbReference type="EC" id="3.2.1.41" evidence="6"/>
<feature type="signal peptide" evidence="4">
    <location>
        <begin position="1"/>
        <end position="42"/>
    </location>
</feature>
<evidence type="ECO:0000256" key="4">
    <source>
        <dbReference type="SAM" id="SignalP"/>
    </source>
</evidence>
<dbReference type="CDD" id="cd11341">
    <property type="entry name" value="AmyAc_Pullulanase_LD-like"/>
    <property type="match status" value="1"/>
</dbReference>
<dbReference type="InterPro" id="IPR017853">
    <property type="entry name" value="GH"/>
</dbReference>
<gene>
    <name evidence="6" type="primary">pulA-1</name>
    <name evidence="6" type="ORF">NCTC6179_00817</name>
</gene>
<dbReference type="Gene3D" id="3.20.20.80">
    <property type="entry name" value="Glycosidases"/>
    <property type="match status" value="1"/>
</dbReference>
<feature type="region of interest" description="Disordered" evidence="3">
    <location>
        <begin position="1139"/>
        <end position="1211"/>
    </location>
</feature>
<accession>A0A9X8SZ09</accession>
<dbReference type="SUPFAM" id="SSF51445">
    <property type="entry name" value="(Trans)glycosidases"/>
    <property type="match status" value="1"/>
</dbReference>
<dbReference type="PANTHER" id="PTHR43002">
    <property type="entry name" value="GLYCOGEN DEBRANCHING ENZYME"/>
    <property type="match status" value="1"/>
</dbReference>
<evidence type="ECO:0000256" key="3">
    <source>
        <dbReference type="SAM" id="MobiDB-lite"/>
    </source>
</evidence>
<dbReference type="NCBIfam" id="TIGR03715">
    <property type="entry name" value="KxYKxGKxW"/>
    <property type="match status" value="1"/>
</dbReference>
<dbReference type="GO" id="GO:0051060">
    <property type="term" value="F:pullulanase activity"/>
    <property type="evidence" value="ECO:0007669"/>
    <property type="project" value="UniProtKB-EC"/>
</dbReference>
<feature type="chain" id="PRO_5040752723" evidence="4">
    <location>
        <begin position="43"/>
        <end position="1268"/>
    </location>
</feature>
<keyword evidence="6" id="KW-0378">Hydrolase</keyword>
<dbReference type="InterPro" id="IPR022263">
    <property type="entry name" value="KxYKxGKxW"/>
</dbReference>
<protein>
    <submittedName>
        <fullName evidence="6">Pullulanase</fullName>
        <ecNumber evidence="6">3.2.1.41</ecNumber>
    </submittedName>
</protein>
<name>A0A9X8SZ09_STREQ</name>
<evidence type="ECO:0000313" key="6">
    <source>
        <dbReference type="EMBL" id="SQF66652.1"/>
    </source>
</evidence>
<organism evidence="6 7">
    <name type="scientific">Streptococcus dysgalactiae subsp. equisimilis</name>
    <name type="common">Streptococcus equisimilis</name>
    <dbReference type="NCBI Taxonomy" id="119602"/>
    <lineage>
        <taxon>Bacteria</taxon>
        <taxon>Bacillati</taxon>
        <taxon>Bacillota</taxon>
        <taxon>Bacilli</taxon>
        <taxon>Lactobacillales</taxon>
        <taxon>Streptococcaceae</taxon>
        <taxon>Streptococcus</taxon>
    </lineage>
</organism>